<comment type="caution">
    <text evidence="1">The sequence shown here is derived from an EMBL/GenBank/DDBJ whole genome shotgun (WGS) entry which is preliminary data.</text>
</comment>
<reference evidence="1 2" key="1">
    <citation type="submission" date="2024-08" db="EMBL/GenBank/DDBJ databases">
        <title>Whole-genome sequencing of halo(alkali)philic microorganisms from hypersaline lakes.</title>
        <authorList>
            <person name="Sorokin D.Y."/>
            <person name="Merkel A.Y."/>
            <person name="Messina E."/>
            <person name="Yakimov M."/>
        </authorList>
    </citation>
    <scope>NUCLEOTIDE SEQUENCE [LARGE SCALE GENOMIC DNA]</scope>
    <source>
        <strain evidence="1 2">AB-hyl4</strain>
    </source>
</reference>
<dbReference type="RefSeq" id="WP_425346990.1">
    <property type="nucleotide sequence ID" value="NZ_JBGUBD010000015.1"/>
</dbReference>
<sequence length="754" mass="82722">MRYRRTGDRYYHAEVAGWNPWGVPDEAYDFGQLMPDYLIAVQPFQRTFRSNERARRTVHTYNQLFEDLAAELVHELVVAGETVSSQRETFELRAGERQSFDVRLNMPSVQQREAVQWRLTLRAGDTVLTERIYDYTVFPVVRRLGEAEDVALVTPGDDAAGPLANARFRRGTHRSLEAALGSGARSLVLAGVELTSEEGAKLERAVRDGLRVLWLEVPAESWLPTPLQLDPQHRAAHVFVRSPHDPLVEGLDEQDLRYWGADTLAVERSLFKPDRGRFEILLDAGGPEGLDTAALLRLHRGEGSYVMCQMPVLSKAADEPAAMALLQRLVGSLGEPAVSPGTEPLVLAAGENSPVRDRLVALDVPFVEATSQPIGVLVVDASSSLDDDRLSLIVNYLESGHDVLLQRLGEAAAEQLADRLDIGVTVESSDAQQLLHVTSDPLLAGLSHDDWYWAEAGDDVPAIVSGVVSGDEAWRALTRPAGLAVRDVGSGRLIVSQVRWDEPEAVSRQATRSARVALTLLANTGADIGQLTPGDRQFVPVALAEHANRGFHDQPDESDRPRGWFAGGRDDMRYFPVNRTGLDPVHNVPAPVEPFPEQPTYGGVRFDLVNPDDNVGRSVLVLGGDEQANGLPSQVTFAVDQQASRVWMLGALERMVGSPEQVATLQWTYADGTRAQSPITAGIEVSGYQYFDAVRRGRVGWTGNNPQRNGVVLYVWDVINPHPERQVRELRLSSESAVGLAVAGMTLEQTSSRP</sequence>
<dbReference type="Proteomes" id="UP001575105">
    <property type="component" value="Unassembled WGS sequence"/>
</dbReference>
<accession>A0ABV4U8Y2</accession>
<evidence type="ECO:0000313" key="2">
    <source>
        <dbReference type="Proteomes" id="UP001575105"/>
    </source>
</evidence>
<protein>
    <submittedName>
        <fullName evidence="1">Uncharacterized protein</fullName>
    </submittedName>
</protein>
<organism evidence="1 2">
    <name type="scientific">Natronomicrosphaera hydrolytica</name>
    <dbReference type="NCBI Taxonomy" id="3242702"/>
    <lineage>
        <taxon>Bacteria</taxon>
        <taxon>Pseudomonadati</taxon>
        <taxon>Planctomycetota</taxon>
        <taxon>Phycisphaerae</taxon>
        <taxon>Phycisphaerales</taxon>
        <taxon>Phycisphaeraceae</taxon>
        <taxon>Natronomicrosphaera</taxon>
    </lineage>
</organism>
<proteinExistence type="predicted"/>
<evidence type="ECO:0000313" key="1">
    <source>
        <dbReference type="EMBL" id="MFA9480065.1"/>
    </source>
</evidence>
<dbReference type="EMBL" id="JBGUBD010000015">
    <property type="protein sequence ID" value="MFA9480065.1"/>
    <property type="molecule type" value="Genomic_DNA"/>
</dbReference>
<name>A0ABV4U8Y2_9BACT</name>
<keyword evidence="2" id="KW-1185">Reference proteome</keyword>
<gene>
    <name evidence="1" type="ORF">ACERK3_17460</name>
</gene>